<dbReference type="InterPro" id="IPR004146">
    <property type="entry name" value="DC1"/>
</dbReference>
<dbReference type="InterPro" id="IPR046349">
    <property type="entry name" value="C1-like_sf"/>
</dbReference>
<evidence type="ECO:0000256" key="3">
    <source>
        <dbReference type="ARBA" id="ARBA00022833"/>
    </source>
</evidence>
<dbReference type="PROSITE" id="PS50081">
    <property type="entry name" value="ZF_DAG_PE_2"/>
    <property type="match status" value="1"/>
</dbReference>
<dbReference type="SUPFAM" id="SSF57889">
    <property type="entry name" value="Cysteine-rich domain"/>
    <property type="match status" value="2"/>
</dbReference>
<name>A0AAW1WUU9_RUBAR</name>
<keyword evidence="2" id="KW-0677">Repeat</keyword>
<dbReference type="AlphaFoldDB" id="A0AAW1WUU9"/>
<dbReference type="PANTHER" id="PTHR47841:SF3">
    <property type="entry name" value="OS09G0492800 PROTEIN"/>
    <property type="match status" value="1"/>
</dbReference>
<evidence type="ECO:0000256" key="2">
    <source>
        <dbReference type="ARBA" id="ARBA00022737"/>
    </source>
</evidence>
<organism evidence="5 6">
    <name type="scientific">Rubus argutus</name>
    <name type="common">Southern blackberry</name>
    <dbReference type="NCBI Taxonomy" id="59490"/>
    <lineage>
        <taxon>Eukaryota</taxon>
        <taxon>Viridiplantae</taxon>
        <taxon>Streptophyta</taxon>
        <taxon>Embryophyta</taxon>
        <taxon>Tracheophyta</taxon>
        <taxon>Spermatophyta</taxon>
        <taxon>Magnoliopsida</taxon>
        <taxon>eudicotyledons</taxon>
        <taxon>Gunneridae</taxon>
        <taxon>Pentapetalae</taxon>
        <taxon>rosids</taxon>
        <taxon>fabids</taxon>
        <taxon>Rosales</taxon>
        <taxon>Rosaceae</taxon>
        <taxon>Rosoideae</taxon>
        <taxon>Rosoideae incertae sedis</taxon>
        <taxon>Rubus</taxon>
    </lineage>
</organism>
<dbReference type="PANTHER" id="PTHR47841">
    <property type="entry name" value="DIACYLGLYCEROL KINASE THETA-LIKE-RELATED"/>
    <property type="match status" value="1"/>
</dbReference>
<sequence>MMRNNNKPTLKKTRTFLLTKSDSIQVPAAYYEPMERVPKRSASLRFPTSPQLVLGEEMLHFSHPQHPLSQVNLPDLFTCAGCKEYGAGKRFTCQQCNYQLHDFCALAPPALKSHPFHCQHQLLFYSRPVKGGIAQSKCDVCSKPIKGYAFRCNACSFQMHPCCAMLSSEMSLQSVHPHTLKLLPAPTALSSGSDPSFVCVECRRKRSGTRVYHCTVCDYHLHAVCAKNMINGLHENGIKNREKPSMFGTAARLASQVVKEFIGGLIEGLGEGVADVFVQDITRSGRGNGRS</sequence>
<evidence type="ECO:0000313" key="5">
    <source>
        <dbReference type="EMBL" id="KAK9928539.1"/>
    </source>
</evidence>
<gene>
    <name evidence="5" type="ORF">M0R45_025669</name>
</gene>
<accession>A0AAW1WUU9</accession>
<feature type="domain" description="Phorbol-ester/DAG-type" evidence="4">
    <location>
        <begin position="119"/>
        <end position="171"/>
    </location>
</feature>
<keyword evidence="1" id="KW-0479">Metal-binding</keyword>
<keyword evidence="3" id="KW-0862">Zinc</keyword>
<dbReference type="GO" id="GO:0046872">
    <property type="term" value="F:metal ion binding"/>
    <property type="evidence" value="ECO:0007669"/>
    <property type="project" value="UniProtKB-KW"/>
</dbReference>
<keyword evidence="6" id="KW-1185">Reference proteome</keyword>
<evidence type="ECO:0000313" key="6">
    <source>
        <dbReference type="Proteomes" id="UP001457282"/>
    </source>
</evidence>
<evidence type="ECO:0000256" key="1">
    <source>
        <dbReference type="ARBA" id="ARBA00022723"/>
    </source>
</evidence>
<dbReference type="EMBL" id="JBEDUW010000005">
    <property type="protein sequence ID" value="KAK9928539.1"/>
    <property type="molecule type" value="Genomic_DNA"/>
</dbReference>
<evidence type="ECO:0000259" key="4">
    <source>
        <dbReference type="PROSITE" id="PS50081"/>
    </source>
</evidence>
<dbReference type="Pfam" id="PF03107">
    <property type="entry name" value="C1_2"/>
    <property type="match status" value="2"/>
</dbReference>
<dbReference type="InterPro" id="IPR002219">
    <property type="entry name" value="PKC_DAG/PE"/>
</dbReference>
<proteinExistence type="predicted"/>
<reference evidence="5 6" key="1">
    <citation type="journal article" date="2023" name="G3 (Bethesda)">
        <title>A chromosome-length genome assembly and annotation of blackberry (Rubus argutus, cv. 'Hillquist').</title>
        <authorList>
            <person name="Bruna T."/>
            <person name="Aryal R."/>
            <person name="Dudchenko O."/>
            <person name="Sargent D.J."/>
            <person name="Mead D."/>
            <person name="Buti M."/>
            <person name="Cavallini A."/>
            <person name="Hytonen T."/>
            <person name="Andres J."/>
            <person name="Pham M."/>
            <person name="Weisz D."/>
            <person name="Mascagni F."/>
            <person name="Usai G."/>
            <person name="Natali L."/>
            <person name="Bassil N."/>
            <person name="Fernandez G.E."/>
            <person name="Lomsadze A."/>
            <person name="Armour M."/>
            <person name="Olukolu B."/>
            <person name="Poorten T."/>
            <person name="Britton C."/>
            <person name="Davik J."/>
            <person name="Ashrafi H."/>
            <person name="Aiden E.L."/>
            <person name="Borodovsky M."/>
            <person name="Worthington M."/>
        </authorList>
    </citation>
    <scope>NUCLEOTIDE SEQUENCE [LARGE SCALE GENOMIC DNA]</scope>
    <source>
        <strain evidence="5">PI 553951</strain>
    </source>
</reference>
<comment type="caution">
    <text evidence="5">The sequence shown here is derived from an EMBL/GenBank/DDBJ whole genome shotgun (WGS) entry which is preliminary data.</text>
</comment>
<protein>
    <recommendedName>
        <fullName evidence="4">Phorbol-ester/DAG-type domain-containing protein</fullName>
    </recommendedName>
</protein>
<dbReference type="Proteomes" id="UP001457282">
    <property type="component" value="Unassembled WGS sequence"/>
</dbReference>